<dbReference type="PANTHER" id="PTHR10291">
    <property type="entry name" value="DEHYDRODOLICHYL DIPHOSPHATE SYNTHASE FAMILY MEMBER"/>
    <property type="match status" value="1"/>
</dbReference>
<dbReference type="InterPro" id="IPR036424">
    <property type="entry name" value="UPP_synth-like_sf"/>
</dbReference>
<name>A0A2H3C6P6_9AGAR</name>
<dbReference type="GO" id="GO:0016020">
    <property type="term" value="C:membrane"/>
    <property type="evidence" value="ECO:0007669"/>
    <property type="project" value="TreeGrafter"/>
</dbReference>
<proteinExistence type="inferred from homology"/>
<sequence>MPSKNHPFLCLLFPILPLLNVAAYCLLWLRGKLGARAQRLLLRVLAAGPIPQHVAFVMDGNRRYARMNHKQIPQGHAEGYIALRRVLEICLHLNIKCVSVYAFAIDNFKRPEDEVQALMALSQEKLLELCEHGDLLEEYGVRLNVLGKRELLPGTVQEAIRRAENMTRAHNRSILNICMPYASTDEIATAVQSCVRNALAKDQVDLRISTQDVEDNLMTSKAGSPPLDIMIRTSGVKRLSDFLSWQCCEDTQIQFCSAYWPDFGLFDFVPIILDFQRKAWSM</sequence>
<accession>A0A2H3C6P6</accession>
<comment type="similarity">
    <text evidence="1 4">Belongs to the UPP synthase family.</text>
</comment>
<reference evidence="6" key="1">
    <citation type="journal article" date="2017" name="Nat. Ecol. Evol.">
        <title>Genome expansion and lineage-specific genetic innovations in the forest pathogenic fungi Armillaria.</title>
        <authorList>
            <person name="Sipos G."/>
            <person name="Prasanna A.N."/>
            <person name="Walter M.C."/>
            <person name="O'Connor E."/>
            <person name="Balint B."/>
            <person name="Krizsan K."/>
            <person name="Kiss B."/>
            <person name="Hess J."/>
            <person name="Varga T."/>
            <person name="Slot J."/>
            <person name="Riley R."/>
            <person name="Boka B."/>
            <person name="Rigling D."/>
            <person name="Barry K."/>
            <person name="Lee J."/>
            <person name="Mihaltcheva S."/>
            <person name="LaButti K."/>
            <person name="Lipzen A."/>
            <person name="Waldron R."/>
            <person name="Moloney N.M."/>
            <person name="Sperisen C."/>
            <person name="Kredics L."/>
            <person name="Vagvoelgyi C."/>
            <person name="Patrignani A."/>
            <person name="Fitzpatrick D."/>
            <person name="Nagy I."/>
            <person name="Doyle S."/>
            <person name="Anderson J.B."/>
            <person name="Grigoriev I.V."/>
            <person name="Gueldener U."/>
            <person name="Muensterkoetter M."/>
            <person name="Nagy L.G."/>
        </authorList>
    </citation>
    <scope>NUCLEOTIDE SEQUENCE [LARGE SCALE GENOMIC DNA]</scope>
    <source>
        <strain evidence="6">28-4</strain>
    </source>
</reference>
<keyword evidence="6" id="KW-1185">Reference proteome</keyword>
<dbReference type="CDD" id="cd00475">
    <property type="entry name" value="Cis_IPPS"/>
    <property type="match status" value="1"/>
</dbReference>
<evidence type="ECO:0000256" key="2">
    <source>
        <dbReference type="ARBA" id="ARBA00022679"/>
    </source>
</evidence>
<dbReference type="FunFam" id="3.40.1180.10:FF:000005">
    <property type="entry name" value="Alkyl transferase"/>
    <property type="match status" value="1"/>
</dbReference>
<dbReference type="EMBL" id="KZ293418">
    <property type="protein sequence ID" value="PBK74912.1"/>
    <property type="molecule type" value="Genomic_DNA"/>
</dbReference>
<keyword evidence="2 4" id="KW-0808">Transferase</keyword>
<dbReference type="SUPFAM" id="SSF64005">
    <property type="entry name" value="Undecaprenyl diphosphate synthase"/>
    <property type="match status" value="1"/>
</dbReference>
<dbReference type="PANTHER" id="PTHR10291:SF43">
    <property type="entry name" value="DEHYDRODOLICHYL DIPHOSPHATE SYNTHASE COMPLEX SUBUNIT DHDDS"/>
    <property type="match status" value="1"/>
</dbReference>
<dbReference type="GO" id="GO:0005811">
    <property type="term" value="C:lipid droplet"/>
    <property type="evidence" value="ECO:0007669"/>
    <property type="project" value="TreeGrafter"/>
</dbReference>
<evidence type="ECO:0000256" key="4">
    <source>
        <dbReference type="RuleBase" id="RU363018"/>
    </source>
</evidence>
<evidence type="ECO:0000313" key="6">
    <source>
        <dbReference type="Proteomes" id="UP000218334"/>
    </source>
</evidence>
<evidence type="ECO:0000256" key="3">
    <source>
        <dbReference type="ARBA" id="ARBA00022842"/>
    </source>
</evidence>
<evidence type="ECO:0000313" key="5">
    <source>
        <dbReference type="EMBL" id="PBK74912.1"/>
    </source>
</evidence>
<dbReference type="GO" id="GO:0005783">
    <property type="term" value="C:endoplasmic reticulum"/>
    <property type="evidence" value="ECO:0007669"/>
    <property type="project" value="TreeGrafter"/>
</dbReference>
<dbReference type="STRING" id="1076256.A0A2H3C6P6"/>
<dbReference type="AlphaFoldDB" id="A0A2H3C6P6"/>
<dbReference type="NCBIfam" id="TIGR00055">
    <property type="entry name" value="uppS"/>
    <property type="match status" value="1"/>
</dbReference>
<dbReference type="EC" id="2.5.1.-" evidence="4"/>
<dbReference type="GO" id="GO:0016094">
    <property type="term" value="P:polyprenol biosynthetic process"/>
    <property type="evidence" value="ECO:0007669"/>
    <property type="project" value="TreeGrafter"/>
</dbReference>
<keyword evidence="3" id="KW-0460">Magnesium</keyword>
<protein>
    <recommendedName>
        <fullName evidence="4">Alkyl transferase</fullName>
        <ecNumber evidence="4">2.5.1.-</ecNumber>
    </recommendedName>
</protein>
<dbReference type="Gene3D" id="3.40.1180.10">
    <property type="entry name" value="Decaprenyl diphosphate synthase-like"/>
    <property type="match status" value="1"/>
</dbReference>
<dbReference type="GO" id="GO:1904423">
    <property type="term" value="C:dehydrodolichyl diphosphate synthase complex"/>
    <property type="evidence" value="ECO:0007669"/>
    <property type="project" value="TreeGrafter"/>
</dbReference>
<dbReference type="GO" id="GO:0045547">
    <property type="term" value="F:ditrans,polycis-polyprenyl diphosphate synthase [(2E,6E)-farnesyl diphosphate specific] activity"/>
    <property type="evidence" value="ECO:0007669"/>
    <property type="project" value="TreeGrafter"/>
</dbReference>
<evidence type="ECO:0000256" key="1">
    <source>
        <dbReference type="ARBA" id="ARBA00005432"/>
    </source>
</evidence>
<dbReference type="Pfam" id="PF01255">
    <property type="entry name" value="Prenyltransf"/>
    <property type="match status" value="1"/>
</dbReference>
<gene>
    <name evidence="5" type="ORF">ARMSODRAFT_906089</name>
</gene>
<dbReference type="HAMAP" id="MF_01139">
    <property type="entry name" value="ISPT"/>
    <property type="match status" value="1"/>
</dbReference>
<organism evidence="5 6">
    <name type="scientific">Armillaria solidipes</name>
    <dbReference type="NCBI Taxonomy" id="1076256"/>
    <lineage>
        <taxon>Eukaryota</taxon>
        <taxon>Fungi</taxon>
        <taxon>Dikarya</taxon>
        <taxon>Basidiomycota</taxon>
        <taxon>Agaricomycotina</taxon>
        <taxon>Agaricomycetes</taxon>
        <taxon>Agaricomycetidae</taxon>
        <taxon>Agaricales</taxon>
        <taxon>Marasmiineae</taxon>
        <taxon>Physalacriaceae</taxon>
        <taxon>Armillaria</taxon>
    </lineage>
</organism>
<dbReference type="Proteomes" id="UP000218334">
    <property type="component" value="Unassembled WGS sequence"/>
</dbReference>
<dbReference type="InterPro" id="IPR001441">
    <property type="entry name" value="UPP_synth-like"/>
</dbReference>